<dbReference type="VEuPathDB" id="FungiDB:MCYG_05872"/>
<dbReference type="Proteomes" id="UP000002035">
    <property type="component" value="Unassembled WGS sequence"/>
</dbReference>
<dbReference type="AlphaFoldDB" id="C5FT50"/>
<gene>
    <name evidence="1" type="ORF">MCYG_05872</name>
</gene>
<organism evidence="1 2">
    <name type="scientific">Arthroderma otae (strain ATCC MYA-4605 / CBS 113480)</name>
    <name type="common">Microsporum canis</name>
    <dbReference type="NCBI Taxonomy" id="554155"/>
    <lineage>
        <taxon>Eukaryota</taxon>
        <taxon>Fungi</taxon>
        <taxon>Dikarya</taxon>
        <taxon>Ascomycota</taxon>
        <taxon>Pezizomycotina</taxon>
        <taxon>Eurotiomycetes</taxon>
        <taxon>Eurotiomycetidae</taxon>
        <taxon>Onygenales</taxon>
        <taxon>Arthrodermataceae</taxon>
        <taxon>Microsporum</taxon>
    </lineage>
</organism>
<reference evidence="2" key="1">
    <citation type="journal article" date="2012" name="MBio">
        <title>Comparative genome analysis of Trichophyton rubrum and related dermatophytes reveals candidate genes involved in infection.</title>
        <authorList>
            <person name="Martinez D.A."/>
            <person name="Oliver B.G."/>
            <person name="Graeser Y."/>
            <person name="Goldberg J.M."/>
            <person name="Li W."/>
            <person name="Martinez-Rossi N.M."/>
            <person name="Monod M."/>
            <person name="Shelest E."/>
            <person name="Barton R.C."/>
            <person name="Birch E."/>
            <person name="Brakhage A.A."/>
            <person name="Chen Z."/>
            <person name="Gurr S.J."/>
            <person name="Heiman D."/>
            <person name="Heitman J."/>
            <person name="Kosti I."/>
            <person name="Rossi A."/>
            <person name="Saif S."/>
            <person name="Samalova M."/>
            <person name="Saunders C.W."/>
            <person name="Shea T."/>
            <person name="Summerbell R.C."/>
            <person name="Xu J."/>
            <person name="Young S."/>
            <person name="Zeng Q."/>
            <person name="Birren B.W."/>
            <person name="Cuomo C.A."/>
            <person name="White T.C."/>
        </authorList>
    </citation>
    <scope>NUCLEOTIDE SEQUENCE [LARGE SCALE GENOMIC DNA]</scope>
    <source>
        <strain evidence="2">ATCC MYA-4605 / CBS 113480</strain>
    </source>
</reference>
<dbReference type="RefSeq" id="XP_002846003.1">
    <property type="nucleotide sequence ID" value="XM_002845957.1"/>
</dbReference>
<keyword evidence="2" id="KW-1185">Reference proteome</keyword>
<protein>
    <submittedName>
        <fullName evidence="1">Uncharacterized protein</fullName>
    </submittedName>
</protein>
<name>C5FT50_ARTOC</name>
<dbReference type="EMBL" id="DS995705">
    <property type="protein sequence ID" value="EEQ33053.1"/>
    <property type="molecule type" value="Genomic_DNA"/>
</dbReference>
<evidence type="ECO:0000313" key="1">
    <source>
        <dbReference type="EMBL" id="EEQ33053.1"/>
    </source>
</evidence>
<evidence type="ECO:0000313" key="2">
    <source>
        <dbReference type="Proteomes" id="UP000002035"/>
    </source>
</evidence>
<dbReference type="HOGENOM" id="CLU_2170488_0_0_1"/>
<sequence length="110" mass="12282">MTWLRLCVSSLGMKQQPFHILSSSAREIRVGRTCSFAPFVRRDIPTGSRHALKPSGYLLPCFFVPARLSIMMQCNHLIGKVPHALISIDGRPLFPSSDRCLCTDGDRLVP</sequence>
<proteinExistence type="predicted"/>
<dbReference type="GeneID" id="9224292"/>
<accession>C5FT50</accession>